<dbReference type="Pfam" id="PF08634">
    <property type="entry name" value="Pet127"/>
    <property type="match status" value="1"/>
</dbReference>
<dbReference type="AlphaFoldDB" id="A0A0D7A829"/>
<keyword evidence="3" id="KW-1185">Reference proteome</keyword>
<evidence type="ECO:0000313" key="2">
    <source>
        <dbReference type="EMBL" id="KIY46534.1"/>
    </source>
</evidence>
<accession>A0A0D7A829</accession>
<dbReference type="GO" id="GO:0005740">
    <property type="term" value="C:mitochondrial envelope"/>
    <property type="evidence" value="ECO:0007669"/>
    <property type="project" value="TreeGrafter"/>
</dbReference>
<protein>
    <submittedName>
        <fullName evidence="2">Pet127-domain-containing protein</fullName>
    </submittedName>
</protein>
<sequence length="607" mass="68088">MAERNSRPDLPPPTEQRPIARLAHGLERVLFNPGVHWVRDPRSRVYNFPHELEMLPKVTDFAFERIEGFVPSSRDTDLWALARREDRRFAGSTSSVTGMLSHIYFLLSDDRAVDISTLSIPFRNEPRSFTPGQRLPVSVRFNHDNGVYAIDSGDKGSFSADKNILTWMGTLLEKYFTSEPELFAAFRRGNPSSEETQDPRREAYRYSKSDKYVMRSQLDGVDPRLPGTGVFDIKTRACQAIRMDILNFEENSGFLLRSLHGLSESFEREYYDLIRSAFLKYGFQARIGNMDGIFCAYHNIERVFGFQYIPLSDMDDRIYGSTAAADRAFAKCIQMLGIISDEIVSCYPGQSVNCMFETYEDSRKLQIFVEPVVEWEGNPEEKPIAMLEVTSCSYLGEFAVRGHRAVEEVDQPWTIHWSISHVHSSPVKIRGALEAVKARQERVLSLPVGIDHASLEAWWNSLNFSGKPPAEGVSSVKPTMNMFGPPNGGVEELRALARAGRIDSQRLLEEERGKPVHVLGRGTFVPASEGASQLEEDTRGATEPMPEDTPISDASVVIESALDVDASHKEAANEESQVNSSAALPNSVENAESVDVLSMDVWMPKVV</sequence>
<proteinExistence type="predicted"/>
<reference evidence="2 3" key="1">
    <citation type="journal article" date="2015" name="Fungal Genet. Biol.">
        <title>Evolution of novel wood decay mechanisms in Agaricales revealed by the genome sequences of Fistulina hepatica and Cylindrobasidium torrendii.</title>
        <authorList>
            <person name="Floudas D."/>
            <person name="Held B.W."/>
            <person name="Riley R."/>
            <person name="Nagy L.G."/>
            <person name="Koehler G."/>
            <person name="Ransdell A.S."/>
            <person name="Younus H."/>
            <person name="Chow J."/>
            <person name="Chiniquy J."/>
            <person name="Lipzen A."/>
            <person name="Tritt A."/>
            <person name="Sun H."/>
            <person name="Haridas S."/>
            <person name="LaButti K."/>
            <person name="Ohm R.A."/>
            <person name="Kues U."/>
            <person name="Blanchette R.A."/>
            <person name="Grigoriev I.V."/>
            <person name="Minto R.E."/>
            <person name="Hibbett D.S."/>
        </authorList>
    </citation>
    <scope>NUCLEOTIDE SEQUENCE [LARGE SCALE GENOMIC DNA]</scope>
    <source>
        <strain evidence="2 3">ATCC 64428</strain>
    </source>
</reference>
<dbReference type="PANTHER" id="PTHR31014:SF0">
    <property type="entry name" value="MITOCHONDRIAL TRANSLATION SYSTEM COMPONENT PET127-RELATED"/>
    <property type="match status" value="1"/>
</dbReference>
<dbReference type="InterPro" id="IPR013943">
    <property type="entry name" value="Pet127"/>
</dbReference>
<dbReference type="Proteomes" id="UP000054144">
    <property type="component" value="Unassembled WGS sequence"/>
</dbReference>
<feature type="compositionally biased region" description="Polar residues" evidence="1">
    <location>
        <begin position="574"/>
        <end position="586"/>
    </location>
</feature>
<feature type="region of interest" description="Disordered" evidence="1">
    <location>
        <begin position="567"/>
        <end position="586"/>
    </location>
</feature>
<dbReference type="OrthoDB" id="10249045at2759"/>
<evidence type="ECO:0000313" key="3">
    <source>
        <dbReference type="Proteomes" id="UP000054144"/>
    </source>
</evidence>
<name>A0A0D7A829_9AGAR</name>
<dbReference type="PANTHER" id="PTHR31014">
    <property type="entry name" value="MITOCHONDRIAL TRANSLATION SYSTEM COMPONENT PET127-RELATED"/>
    <property type="match status" value="1"/>
</dbReference>
<feature type="region of interest" description="Disordered" evidence="1">
    <location>
        <begin position="527"/>
        <end position="552"/>
    </location>
</feature>
<dbReference type="GO" id="GO:0000964">
    <property type="term" value="P:mitochondrial RNA 5'-end processing"/>
    <property type="evidence" value="ECO:0007669"/>
    <property type="project" value="TreeGrafter"/>
</dbReference>
<evidence type="ECO:0000256" key="1">
    <source>
        <dbReference type="SAM" id="MobiDB-lite"/>
    </source>
</evidence>
<organism evidence="2 3">
    <name type="scientific">Fistulina hepatica ATCC 64428</name>
    <dbReference type="NCBI Taxonomy" id="1128425"/>
    <lineage>
        <taxon>Eukaryota</taxon>
        <taxon>Fungi</taxon>
        <taxon>Dikarya</taxon>
        <taxon>Basidiomycota</taxon>
        <taxon>Agaricomycotina</taxon>
        <taxon>Agaricomycetes</taxon>
        <taxon>Agaricomycetidae</taxon>
        <taxon>Agaricales</taxon>
        <taxon>Fistulinaceae</taxon>
        <taxon>Fistulina</taxon>
    </lineage>
</organism>
<dbReference type="EMBL" id="KN882028">
    <property type="protein sequence ID" value="KIY46534.1"/>
    <property type="molecule type" value="Genomic_DNA"/>
</dbReference>
<gene>
    <name evidence="2" type="ORF">FISHEDRAFT_66438</name>
</gene>